<name>A0A401TVH3_CHIPU</name>
<sequence>MILVSGLELGKLARDPGFESRTRPHCFSCLVQKCWRNLLKKHINETRSDCLTSGWGRAPITANMVKGSTC</sequence>
<proteinExistence type="predicted"/>
<dbReference type="EMBL" id="BEZZ01198067">
    <property type="protein sequence ID" value="GCC46665.1"/>
    <property type="molecule type" value="Genomic_DNA"/>
</dbReference>
<dbReference type="Proteomes" id="UP000287033">
    <property type="component" value="Unassembled WGS sequence"/>
</dbReference>
<accession>A0A401TVH3</accession>
<keyword evidence="2" id="KW-1185">Reference proteome</keyword>
<organism evidence="1 2">
    <name type="scientific">Chiloscyllium punctatum</name>
    <name type="common">Brownbanded bambooshark</name>
    <name type="synonym">Hemiscyllium punctatum</name>
    <dbReference type="NCBI Taxonomy" id="137246"/>
    <lineage>
        <taxon>Eukaryota</taxon>
        <taxon>Metazoa</taxon>
        <taxon>Chordata</taxon>
        <taxon>Craniata</taxon>
        <taxon>Vertebrata</taxon>
        <taxon>Chondrichthyes</taxon>
        <taxon>Elasmobranchii</taxon>
        <taxon>Galeomorphii</taxon>
        <taxon>Galeoidea</taxon>
        <taxon>Orectolobiformes</taxon>
        <taxon>Hemiscylliidae</taxon>
        <taxon>Chiloscyllium</taxon>
    </lineage>
</organism>
<reference evidence="1 2" key="1">
    <citation type="journal article" date="2018" name="Nat. Ecol. Evol.">
        <title>Shark genomes provide insights into elasmobranch evolution and the origin of vertebrates.</title>
        <authorList>
            <person name="Hara Y"/>
            <person name="Yamaguchi K"/>
            <person name="Onimaru K"/>
            <person name="Kadota M"/>
            <person name="Koyanagi M"/>
            <person name="Keeley SD"/>
            <person name="Tatsumi K"/>
            <person name="Tanaka K"/>
            <person name="Motone F"/>
            <person name="Kageyama Y"/>
            <person name="Nozu R"/>
            <person name="Adachi N"/>
            <person name="Nishimura O"/>
            <person name="Nakagawa R"/>
            <person name="Tanegashima C"/>
            <person name="Kiyatake I"/>
            <person name="Matsumoto R"/>
            <person name="Murakumo K"/>
            <person name="Nishida K"/>
            <person name="Terakita A"/>
            <person name="Kuratani S"/>
            <person name="Sato K"/>
            <person name="Hyodo S Kuraku.S."/>
        </authorList>
    </citation>
    <scope>NUCLEOTIDE SEQUENCE [LARGE SCALE GENOMIC DNA]</scope>
</reference>
<dbReference type="AlphaFoldDB" id="A0A401TVH3"/>
<gene>
    <name evidence="1" type="ORF">chiPu_0030986</name>
</gene>
<comment type="caution">
    <text evidence="1">The sequence shown here is derived from an EMBL/GenBank/DDBJ whole genome shotgun (WGS) entry which is preliminary data.</text>
</comment>
<protein>
    <submittedName>
        <fullName evidence="1">Uncharacterized protein</fullName>
    </submittedName>
</protein>
<evidence type="ECO:0000313" key="2">
    <source>
        <dbReference type="Proteomes" id="UP000287033"/>
    </source>
</evidence>
<evidence type="ECO:0000313" key="1">
    <source>
        <dbReference type="EMBL" id="GCC46665.1"/>
    </source>
</evidence>